<sequence>MVAWHAKLQGLLASAGRGGSQCALDLRVVDSVAVAGEAAGSAIAELFGSNDLEYRDCRVQVERDMTAITTILRGQGPQAFQEEDPDEDYGLGVVYGAVRGALIESGMLPVF</sequence>
<accession>G7TCP3</accession>
<proteinExistence type="predicted"/>
<organism evidence="1 2">
    <name type="scientific">Xanthomonas oryzae pv. oryzicola (strain BLS256)</name>
    <dbReference type="NCBI Taxonomy" id="383407"/>
    <lineage>
        <taxon>Bacteria</taxon>
        <taxon>Pseudomonadati</taxon>
        <taxon>Pseudomonadota</taxon>
        <taxon>Gammaproteobacteria</taxon>
        <taxon>Lysobacterales</taxon>
        <taxon>Lysobacteraceae</taxon>
        <taxon>Xanthomonas</taxon>
    </lineage>
</organism>
<reference evidence="1 2" key="1">
    <citation type="journal article" date="2011" name="J. Bacteriol.">
        <title>Two new complete genome sequences offer insight into host and tissue specificity of plant pathogenic Xanthomonas spp.</title>
        <authorList>
            <person name="Bogdanove A.J."/>
            <person name="Koebnik R."/>
            <person name="Lu H."/>
            <person name="Furutani A."/>
            <person name="Angiuoli S.V."/>
            <person name="Patil P.B."/>
            <person name="Van Sluys M.A."/>
            <person name="Ryan R.P."/>
            <person name="Meyer D.F."/>
            <person name="Han S.W."/>
            <person name="Aparna G."/>
            <person name="Rajaram M."/>
            <person name="Delcher A.L."/>
            <person name="Phillippy A.M."/>
            <person name="Puiu D."/>
            <person name="Schatz M.C."/>
            <person name="Shumway M."/>
            <person name="Sommer D.D."/>
            <person name="Trapnell C."/>
            <person name="Benahmed F."/>
            <person name="Dimitrov G."/>
            <person name="Madupu R."/>
            <person name="Radune D."/>
            <person name="Sullivan S."/>
            <person name="Jha G."/>
            <person name="Ishihara H."/>
            <person name="Lee S.W."/>
            <person name="Pandey A."/>
            <person name="Sharma V."/>
            <person name="Sriariyanun M."/>
            <person name="Szurek B."/>
            <person name="Vera-Cruz C.M."/>
            <person name="Dorman K.S."/>
            <person name="Ronald P.C."/>
            <person name="Verdier V."/>
            <person name="Dow J.M."/>
            <person name="Sonti R.V."/>
            <person name="Tsuge S."/>
            <person name="Brendel V.P."/>
            <person name="Rabinowicz P.D."/>
            <person name="Leach J.E."/>
            <person name="White F.F."/>
            <person name="Salzberg S.L."/>
        </authorList>
    </citation>
    <scope>NUCLEOTIDE SEQUENCE [LARGE SCALE GENOMIC DNA]</scope>
    <source>
        <strain evidence="1 2">BLS256</strain>
    </source>
</reference>
<gene>
    <name evidence="1" type="ORF">XOC_2073</name>
</gene>
<dbReference type="AlphaFoldDB" id="G7TCP3"/>
<protein>
    <submittedName>
        <fullName evidence="1">Uncharacterized protein</fullName>
    </submittedName>
</protein>
<dbReference type="EMBL" id="CP003057">
    <property type="protein sequence ID" value="AEQ96221.1"/>
    <property type="molecule type" value="Genomic_DNA"/>
</dbReference>
<evidence type="ECO:0000313" key="1">
    <source>
        <dbReference type="EMBL" id="AEQ96221.1"/>
    </source>
</evidence>
<dbReference type="Proteomes" id="UP000008851">
    <property type="component" value="Chromosome"/>
</dbReference>
<dbReference type="KEGG" id="xor:XOC_2073"/>
<dbReference type="HOGENOM" id="CLU_2157384_0_0_6"/>
<name>G7TCP3_XANOB</name>
<evidence type="ECO:0000313" key="2">
    <source>
        <dbReference type="Proteomes" id="UP000008851"/>
    </source>
</evidence>